<dbReference type="EMBL" id="VMNW02000037">
    <property type="protein sequence ID" value="KAA9158048.1"/>
    <property type="molecule type" value="Genomic_DNA"/>
</dbReference>
<keyword evidence="2" id="KW-0560">Oxidoreductase</keyword>
<proteinExistence type="inferred from homology"/>
<dbReference type="Pfam" id="PF00106">
    <property type="entry name" value="adh_short"/>
    <property type="match status" value="1"/>
</dbReference>
<dbReference type="InterPro" id="IPR002347">
    <property type="entry name" value="SDR_fam"/>
</dbReference>
<dbReference type="PRINTS" id="PR00081">
    <property type="entry name" value="GDHRDH"/>
</dbReference>
<dbReference type="InterPro" id="IPR036291">
    <property type="entry name" value="NAD(P)-bd_dom_sf"/>
</dbReference>
<accession>A0A5N0UX84</accession>
<dbReference type="GO" id="GO:0016491">
    <property type="term" value="F:oxidoreductase activity"/>
    <property type="evidence" value="ECO:0007669"/>
    <property type="project" value="UniProtKB-KW"/>
</dbReference>
<dbReference type="SUPFAM" id="SSF51735">
    <property type="entry name" value="NAD(P)-binding Rossmann-fold domains"/>
    <property type="match status" value="1"/>
</dbReference>
<dbReference type="Proteomes" id="UP000319769">
    <property type="component" value="Unassembled WGS sequence"/>
</dbReference>
<name>A0A5N0UX84_9PSEU</name>
<dbReference type="RefSeq" id="WP_144747767.1">
    <property type="nucleotide sequence ID" value="NZ_VMNW02000037.1"/>
</dbReference>
<comment type="caution">
    <text evidence="4">The sequence shown here is derived from an EMBL/GenBank/DDBJ whole genome shotgun (WGS) entry which is preliminary data.</text>
</comment>
<protein>
    <submittedName>
        <fullName evidence="4">SDR family NAD(P)-dependent oxidoreductase</fullName>
    </submittedName>
</protein>
<evidence type="ECO:0000256" key="3">
    <source>
        <dbReference type="RuleBase" id="RU000363"/>
    </source>
</evidence>
<dbReference type="PANTHER" id="PTHR44169:SF6">
    <property type="entry name" value="NADPH-DEPENDENT 1-ACYLDIHYDROXYACETONE PHOSPHATE REDUCTASE"/>
    <property type="match status" value="1"/>
</dbReference>
<dbReference type="PANTHER" id="PTHR44169">
    <property type="entry name" value="NADPH-DEPENDENT 1-ACYLDIHYDROXYACETONE PHOSPHATE REDUCTASE"/>
    <property type="match status" value="1"/>
</dbReference>
<organism evidence="4 5">
    <name type="scientific">Amycolatopsis acidicola</name>
    <dbReference type="NCBI Taxonomy" id="2596893"/>
    <lineage>
        <taxon>Bacteria</taxon>
        <taxon>Bacillati</taxon>
        <taxon>Actinomycetota</taxon>
        <taxon>Actinomycetes</taxon>
        <taxon>Pseudonocardiales</taxon>
        <taxon>Pseudonocardiaceae</taxon>
        <taxon>Amycolatopsis</taxon>
    </lineage>
</organism>
<dbReference type="PRINTS" id="PR00080">
    <property type="entry name" value="SDRFAMILY"/>
</dbReference>
<keyword evidence="5" id="KW-1185">Reference proteome</keyword>
<evidence type="ECO:0000256" key="1">
    <source>
        <dbReference type="ARBA" id="ARBA00006484"/>
    </source>
</evidence>
<dbReference type="PROSITE" id="PS00061">
    <property type="entry name" value="ADH_SHORT"/>
    <property type="match status" value="1"/>
</dbReference>
<dbReference type="InterPro" id="IPR020904">
    <property type="entry name" value="Sc_DH/Rdtase_CS"/>
</dbReference>
<dbReference type="OrthoDB" id="9810734at2"/>
<reference evidence="4" key="1">
    <citation type="submission" date="2019-09" db="EMBL/GenBank/DDBJ databases">
        <authorList>
            <person name="Teo W.F.A."/>
            <person name="Duangmal K."/>
        </authorList>
    </citation>
    <scope>NUCLEOTIDE SEQUENCE [LARGE SCALE GENOMIC DNA]</scope>
    <source>
        <strain evidence="4">K81G1</strain>
    </source>
</reference>
<evidence type="ECO:0000256" key="2">
    <source>
        <dbReference type="ARBA" id="ARBA00023002"/>
    </source>
</evidence>
<comment type="similarity">
    <text evidence="1 3">Belongs to the short-chain dehydrogenases/reductases (SDR) family.</text>
</comment>
<sequence length="240" mass="25097">MEIGNRTVLVVGGTSGIGRGLARRFADAGSTVVVGGRDPEGPGTVRIDVTDPESVSRARDEVLAAHPGLDVVVTMSGVMLPEDLRDPSHLAAAETTIETNLLGTIRVVSAFTPHLVGRGAGTILTVSSGIAFLPFPLMPAYGASKAGVHAYTESLRAQLAGTGVEVAELVPPAVATAGQEKVNPAALPLDAYLDEVMPLLAKEPTPAEILVDRVLTHRWAERDGTYAELVDQRSRLLPGR</sequence>
<gene>
    <name evidence="4" type="ORF">FPZ12_023360</name>
</gene>
<evidence type="ECO:0000313" key="5">
    <source>
        <dbReference type="Proteomes" id="UP000319769"/>
    </source>
</evidence>
<dbReference type="Gene3D" id="3.40.50.720">
    <property type="entry name" value="NAD(P)-binding Rossmann-like Domain"/>
    <property type="match status" value="1"/>
</dbReference>
<evidence type="ECO:0000313" key="4">
    <source>
        <dbReference type="EMBL" id="KAA9158048.1"/>
    </source>
</evidence>
<dbReference type="AlphaFoldDB" id="A0A5N0UX84"/>